<dbReference type="RefSeq" id="WP_194263808.1">
    <property type="nucleotide sequence ID" value="NZ_JABCQF010000001.1"/>
</dbReference>
<feature type="chain" id="PRO_5045441569" evidence="1">
    <location>
        <begin position="27"/>
        <end position="402"/>
    </location>
</feature>
<sequence>MMIPRRTALLGLAASWTLGRSSLAFAGSSGGPDDPRLVVVILRGALDGLSAVTPYGDPDLVTYRRALVLPEPGQEGGLLDLGGFYGLHPSLATLHGLYGEGQMLPIHAVAGHYRSRSHFEAQDYLESGADERLDSGWLNRAVSVLQGKANRPDGYGLAMGLTVPLLLRGAARVGSYAPAGSQHPDADLYSQILALNASDPVTGPAFRSALKARGFSEASRMDMGATITAEKSRKPDAFTRLSTAAGQMLATPHGPRIAALEIGGWDTHAGQLGRLGGPLAQLDRGIGALRQGLGESWKRTVVLAMTEFGRTVRINGTGGTDHGTGTVAFLAGGAVAGGKVGGTWPGLRSSQLFENRDLAPTTDLRAVAAGVLCDHLHLPSRAVATVFPGPAVDPVKGLVVPV</sequence>
<keyword evidence="3" id="KW-1185">Reference proteome</keyword>
<accession>A0ABR9YIV6</accession>
<evidence type="ECO:0000313" key="3">
    <source>
        <dbReference type="Proteomes" id="UP000644588"/>
    </source>
</evidence>
<keyword evidence="1" id="KW-0732">Signal</keyword>
<dbReference type="SUPFAM" id="SSF53649">
    <property type="entry name" value="Alkaline phosphatase-like"/>
    <property type="match status" value="1"/>
</dbReference>
<dbReference type="PANTHER" id="PTHR43737:SF1">
    <property type="entry name" value="DUF1501 DOMAIN-CONTAINING PROTEIN"/>
    <property type="match status" value="1"/>
</dbReference>
<dbReference type="Proteomes" id="UP000644588">
    <property type="component" value="Unassembled WGS sequence"/>
</dbReference>
<reference evidence="2" key="1">
    <citation type="submission" date="2020-04" db="EMBL/GenBank/DDBJ databases">
        <authorList>
            <person name="Sombolestani A."/>
        </authorList>
    </citation>
    <scope>NUCLEOTIDE SEQUENCE</scope>
    <source>
        <strain evidence="2">R-71646</strain>
    </source>
</reference>
<gene>
    <name evidence="2" type="ORF">HKD31_01955</name>
</gene>
<evidence type="ECO:0000256" key="1">
    <source>
        <dbReference type="SAM" id="SignalP"/>
    </source>
</evidence>
<feature type="signal peptide" evidence="1">
    <location>
        <begin position="1"/>
        <end position="26"/>
    </location>
</feature>
<name>A0ABR9YIV6_9PROT</name>
<dbReference type="EMBL" id="JABCQF010000001">
    <property type="protein sequence ID" value="MBF0881512.1"/>
    <property type="molecule type" value="Genomic_DNA"/>
</dbReference>
<dbReference type="InterPro" id="IPR010869">
    <property type="entry name" value="DUF1501"/>
</dbReference>
<protein>
    <submittedName>
        <fullName evidence="2">DUF1501 domain-containing protein</fullName>
    </submittedName>
</protein>
<proteinExistence type="predicted"/>
<evidence type="ECO:0000313" key="2">
    <source>
        <dbReference type="EMBL" id="MBF0881512.1"/>
    </source>
</evidence>
<dbReference type="InterPro" id="IPR017850">
    <property type="entry name" value="Alkaline_phosphatase_core_sf"/>
</dbReference>
<organism evidence="2 3">
    <name type="scientific">Gluconobacter potus</name>
    <dbReference type="NCBI Taxonomy" id="2724927"/>
    <lineage>
        <taxon>Bacteria</taxon>
        <taxon>Pseudomonadati</taxon>
        <taxon>Pseudomonadota</taxon>
        <taxon>Alphaproteobacteria</taxon>
        <taxon>Acetobacterales</taxon>
        <taxon>Acetobacteraceae</taxon>
        <taxon>Gluconobacter</taxon>
    </lineage>
</organism>
<dbReference type="Pfam" id="PF07394">
    <property type="entry name" value="DUF1501"/>
    <property type="match status" value="1"/>
</dbReference>
<comment type="caution">
    <text evidence="2">The sequence shown here is derived from an EMBL/GenBank/DDBJ whole genome shotgun (WGS) entry which is preliminary data.</text>
</comment>
<reference evidence="2" key="2">
    <citation type="submission" date="2020-11" db="EMBL/GenBank/DDBJ databases">
        <title>Description of novel Gluconobacter species.</title>
        <authorList>
            <person name="Cleenwerck I."/>
            <person name="Cnockaert M."/>
            <person name="Borremans W."/>
            <person name="Wieme A.D."/>
            <person name="De Vuyst L."/>
            <person name="Vandamme P."/>
        </authorList>
    </citation>
    <scope>NUCLEOTIDE SEQUENCE</scope>
    <source>
        <strain evidence="2">R-71646</strain>
    </source>
</reference>
<dbReference type="PANTHER" id="PTHR43737">
    <property type="entry name" value="BLL7424 PROTEIN"/>
    <property type="match status" value="1"/>
</dbReference>